<sequence>MKALTLALSALLLLTLLGCQQRAPLDIEALQGRARGGDPAALRELVSLLAVTENGIDARVYPMILELGPPAIPVLLEEAGAADRNLREHVIAALGTLKVREAVPSLVAVLDDVGLGRRYVAAWALGEIGDPAGIPSLIRALDDDEREVRRYASRALIRLNQAAVSPLLDYLGGASSRGEGGAVRVLGDIGDRRALEALLARTSGPNRGDVFFALGKLRDPRAEAALIAGLGDEEWRVRMNAAMALGPLGSPAAIEPLRKAMEDEIHVVREWSARSLETITGSHVLYRNEKGEYVPPYNVYH</sequence>
<dbReference type="EMBL" id="CP010802">
    <property type="protein sequence ID" value="ALC16348.1"/>
    <property type="molecule type" value="Genomic_DNA"/>
</dbReference>
<organism evidence="3 4">
    <name type="scientific">Desulfuromonas soudanensis</name>
    <dbReference type="NCBI Taxonomy" id="1603606"/>
    <lineage>
        <taxon>Bacteria</taxon>
        <taxon>Pseudomonadati</taxon>
        <taxon>Thermodesulfobacteriota</taxon>
        <taxon>Desulfuromonadia</taxon>
        <taxon>Desulfuromonadales</taxon>
        <taxon>Desulfuromonadaceae</taxon>
        <taxon>Desulfuromonas</taxon>
    </lineage>
</organism>
<reference evidence="3 4" key="1">
    <citation type="submission" date="2015-07" db="EMBL/GenBank/DDBJ databases">
        <title>Isolation and Genomic Characterization of a Novel Halophilic Metal-Reducing Deltaproteobacterium from the Deep Subsurface.</title>
        <authorList>
            <person name="Badalamenti J.P."/>
            <person name="Summers Z.M."/>
            <person name="Gralnick J.A."/>
            <person name="Bond D.R."/>
        </authorList>
    </citation>
    <scope>NUCLEOTIDE SEQUENCE [LARGE SCALE GENOMIC DNA]</scope>
    <source>
        <strain evidence="3 4">WTL</strain>
    </source>
</reference>
<dbReference type="SUPFAM" id="SSF48371">
    <property type="entry name" value="ARM repeat"/>
    <property type="match status" value="1"/>
</dbReference>
<feature type="signal peptide" evidence="2">
    <location>
        <begin position="1"/>
        <end position="23"/>
    </location>
</feature>
<dbReference type="RefSeq" id="WP_053550463.1">
    <property type="nucleotide sequence ID" value="NZ_CP010802.1"/>
</dbReference>
<accession>A0A0M5IVS9</accession>
<dbReference type="InterPro" id="IPR016024">
    <property type="entry name" value="ARM-type_fold"/>
</dbReference>
<dbReference type="STRING" id="1603606.DSOUD_1569"/>
<gene>
    <name evidence="3" type="ORF">DSOUD_1569</name>
</gene>
<dbReference type="InterPro" id="IPR011989">
    <property type="entry name" value="ARM-like"/>
</dbReference>
<feature type="chain" id="PRO_5005803294" evidence="2">
    <location>
        <begin position="24"/>
        <end position="301"/>
    </location>
</feature>
<dbReference type="PANTHER" id="PTHR12697">
    <property type="entry name" value="PBS LYASE HEAT-LIKE PROTEIN"/>
    <property type="match status" value="1"/>
</dbReference>
<dbReference type="PROSITE" id="PS50077">
    <property type="entry name" value="HEAT_REPEAT"/>
    <property type="match status" value="1"/>
</dbReference>
<protein>
    <submittedName>
        <fullName evidence="3">HEAT repeat domain-containing protein</fullName>
    </submittedName>
</protein>
<comment type="function">
    <text evidence="1">Catalyzes the hydroxylation of the N(6)-(4-aminobutyl)-L-lysine intermediate produced by deoxyhypusine synthase/DHPS on a critical lysine of the eukaryotic translation initiation factor 5A/eIF-5A. This is the second step of the post-translational modification of that lysine into an unusual amino acid residue named hypusine. Hypusination is unique to mature eIF-5A factor and is essential for its function.</text>
</comment>
<dbReference type="PROSITE" id="PS51257">
    <property type="entry name" value="PROKAR_LIPOPROTEIN"/>
    <property type="match status" value="1"/>
</dbReference>
<dbReference type="Pfam" id="PF03130">
    <property type="entry name" value="HEAT_PBS"/>
    <property type="match status" value="1"/>
</dbReference>
<evidence type="ECO:0000313" key="4">
    <source>
        <dbReference type="Proteomes" id="UP000057158"/>
    </source>
</evidence>
<keyword evidence="2" id="KW-0732">Signal</keyword>
<dbReference type="InterPro" id="IPR004155">
    <property type="entry name" value="PBS_lyase_HEAT"/>
</dbReference>
<evidence type="ECO:0000313" key="3">
    <source>
        <dbReference type="EMBL" id="ALC16348.1"/>
    </source>
</evidence>
<dbReference type="OrthoDB" id="9812352at2"/>
<keyword evidence="4" id="KW-1185">Reference proteome</keyword>
<dbReference type="SMART" id="SM00567">
    <property type="entry name" value="EZ_HEAT"/>
    <property type="match status" value="6"/>
</dbReference>
<evidence type="ECO:0000256" key="1">
    <source>
        <dbReference type="ARBA" id="ARBA00045876"/>
    </source>
</evidence>
<dbReference type="PANTHER" id="PTHR12697:SF5">
    <property type="entry name" value="DEOXYHYPUSINE HYDROXYLASE"/>
    <property type="match status" value="1"/>
</dbReference>
<dbReference type="AlphaFoldDB" id="A0A0M5IVS9"/>
<dbReference type="Pfam" id="PF13646">
    <property type="entry name" value="HEAT_2"/>
    <property type="match status" value="2"/>
</dbReference>
<proteinExistence type="predicted"/>
<name>A0A0M5IVS9_9BACT</name>
<dbReference type="GO" id="GO:0016491">
    <property type="term" value="F:oxidoreductase activity"/>
    <property type="evidence" value="ECO:0007669"/>
    <property type="project" value="TreeGrafter"/>
</dbReference>
<dbReference type="InterPro" id="IPR021133">
    <property type="entry name" value="HEAT_type_2"/>
</dbReference>
<evidence type="ECO:0000256" key="2">
    <source>
        <dbReference type="SAM" id="SignalP"/>
    </source>
</evidence>
<dbReference type="PATRIC" id="fig|1603606.3.peg.1710"/>
<dbReference type="Gene3D" id="1.25.10.10">
    <property type="entry name" value="Leucine-rich Repeat Variant"/>
    <property type="match status" value="2"/>
</dbReference>
<dbReference type="KEGG" id="des:DSOUD_1569"/>
<dbReference type="Proteomes" id="UP000057158">
    <property type="component" value="Chromosome"/>
</dbReference>